<dbReference type="InterPro" id="IPR021109">
    <property type="entry name" value="Peptidase_aspartic_dom_sf"/>
</dbReference>
<evidence type="ECO:0000313" key="1">
    <source>
        <dbReference type="EMBL" id="GJT46425.1"/>
    </source>
</evidence>
<dbReference type="PANTHER" id="PTHR33067">
    <property type="entry name" value="RNA-DIRECTED DNA POLYMERASE-RELATED"/>
    <property type="match status" value="1"/>
</dbReference>
<keyword evidence="1" id="KW-0239">DNA-directed DNA polymerase</keyword>
<organism evidence="1 2">
    <name type="scientific">Tanacetum coccineum</name>
    <dbReference type="NCBI Taxonomy" id="301880"/>
    <lineage>
        <taxon>Eukaryota</taxon>
        <taxon>Viridiplantae</taxon>
        <taxon>Streptophyta</taxon>
        <taxon>Embryophyta</taxon>
        <taxon>Tracheophyta</taxon>
        <taxon>Spermatophyta</taxon>
        <taxon>Magnoliopsida</taxon>
        <taxon>eudicotyledons</taxon>
        <taxon>Gunneridae</taxon>
        <taxon>Pentapetalae</taxon>
        <taxon>asterids</taxon>
        <taxon>campanulids</taxon>
        <taxon>Asterales</taxon>
        <taxon>Asteraceae</taxon>
        <taxon>Asteroideae</taxon>
        <taxon>Anthemideae</taxon>
        <taxon>Anthemidinae</taxon>
        <taxon>Tanacetum</taxon>
    </lineage>
</organism>
<comment type="caution">
    <text evidence="1">The sequence shown here is derived from an EMBL/GenBank/DDBJ whole genome shotgun (WGS) entry which is preliminary data.</text>
</comment>
<evidence type="ECO:0000313" key="2">
    <source>
        <dbReference type="Proteomes" id="UP001151760"/>
    </source>
</evidence>
<accession>A0ABQ5E6B9</accession>
<sequence>MTNSKANNLVSKYLNDLEEYLDDGDSLEARKLTIGKSKAELELFKASEHKSVMIKEGKHKVVVFTKAPPRVYSKPFMRFSLPCDVYGKGVWDTKLDMVDSFNYMTEERFDKLGFVRVDYGKYGRKTVKEVRVGIHGFTFLVDFVVTVYENNEGEPSVIFGRDFLVTSKSKVDFGIGEMCIDLTMLAEENEFNAILEGLVEKVEEVGSFNGELVNMGKASRNKSHNEKVKEALDQKYKELKQSKPILEVLENNMTYRKKLDEVMMGRARVNSMIEMSALADTGASVSVLPYSLFKNLRLSDPKPYNSNLTMVDNTQAKAMGEVRNTYLDNFELDEEDDWLSCLEVGRDEDGNPKYGPVAPSFLDIEYDMERSLAMEAYFNLFKNIIVFKKLIDFLVSLPAQLKNIDWGNKGHGVNKKIEGDGSWHAKFKVITPSGRKFTRGFKTKETKRKLSGKFTSKDILKFDHFLD</sequence>
<keyword evidence="1" id="KW-0808">Transferase</keyword>
<keyword evidence="1" id="KW-0548">Nucleotidyltransferase</keyword>
<dbReference type="PROSITE" id="PS00141">
    <property type="entry name" value="ASP_PROTEASE"/>
    <property type="match status" value="1"/>
</dbReference>
<reference evidence="1" key="2">
    <citation type="submission" date="2022-01" db="EMBL/GenBank/DDBJ databases">
        <authorList>
            <person name="Yamashiro T."/>
            <person name="Shiraishi A."/>
            <person name="Satake H."/>
            <person name="Nakayama K."/>
        </authorList>
    </citation>
    <scope>NUCLEOTIDE SEQUENCE</scope>
</reference>
<proteinExistence type="predicted"/>
<dbReference type="EMBL" id="BQNB010015984">
    <property type="protein sequence ID" value="GJT46425.1"/>
    <property type="molecule type" value="Genomic_DNA"/>
</dbReference>
<gene>
    <name evidence="1" type="ORF">Tco_0955140</name>
</gene>
<reference evidence="1" key="1">
    <citation type="journal article" date="2022" name="Int. J. Mol. Sci.">
        <title>Draft Genome of Tanacetum Coccineum: Genomic Comparison of Closely Related Tanacetum-Family Plants.</title>
        <authorList>
            <person name="Yamashiro T."/>
            <person name="Shiraishi A."/>
            <person name="Nakayama K."/>
            <person name="Satake H."/>
        </authorList>
    </citation>
    <scope>NUCLEOTIDE SEQUENCE</scope>
</reference>
<dbReference type="Gene3D" id="2.40.70.10">
    <property type="entry name" value="Acid Proteases"/>
    <property type="match status" value="1"/>
</dbReference>
<protein>
    <submittedName>
        <fullName evidence="1">DNA-directed DNA polymerase</fullName>
    </submittedName>
</protein>
<dbReference type="InterPro" id="IPR001969">
    <property type="entry name" value="Aspartic_peptidase_AS"/>
</dbReference>
<dbReference type="Proteomes" id="UP001151760">
    <property type="component" value="Unassembled WGS sequence"/>
</dbReference>
<dbReference type="PANTHER" id="PTHR33067:SF9">
    <property type="entry name" value="RNA-DIRECTED DNA POLYMERASE"/>
    <property type="match status" value="1"/>
</dbReference>
<dbReference type="GO" id="GO:0003887">
    <property type="term" value="F:DNA-directed DNA polymerase activity"/>
    <property type="evidence" value="ECO:0007669"/>
    <property type="project" value="UniProtKB-KW"/>
</dbReference>
<name>A0ABQ5E6B9_9ASTR</name>
<keyword evidence="2" id="KW-1185">Reference proteome</keyword>